<reference evidence="2" key="2">
    <citation type="submission" date="2021-05" db="EMBL/GenBank/DDBJ databases">
        <authorList>
            <person name="Pain A."/>
        </authorList>
    </citation>
    <scope>NUCLEOTIDE SEQUENCE</scope>
    <source>
        <strain evidence="2">1802A</strain>
    </source>
</reference>
<feature type="compositionally biased region" description="Basic residues" evidence="1">
    <location>
        <begin position="99"/>
        <end position="112"/>
    </location>
</feature>
<dbReference type="GO" id="GO:0003725">
    <property type="term" value="F:double-stranded RNA binding"/>
    <property type="evidence" value="ECO:0007669"/>
    <property type="project" value="InterPro"/>
</dbReference>
<protein>
    <submittedName>
        <fullName evidence="2">Uncharacterized protein</fullName>
    </submittedName>
</protein>
<feature type="compositionally biased region" description="Basic and acidic residues" evidence="1">
    <location>
        <begin position="156"/>
        <end position="165"/>
    </location>
</feature>
<dbReference type="Pfam" id="PF06658">
    <property type="entry name" value="DUF1168"/>
    <property type="match status" value="1"/>
</dbReference>
<proteinExistence type="predicted"/>
<dbReference type="InterPro" id="IPR009548">
    <property type="entry name" value="Prkrip1"/>
</dbReference>
<evidence type="ECO:0000256" key="1">
    <source>
        <dbReference type="SAM" id="MobiDB-lite"/>
    </source>
</evidence>
<dbReference type="PANTHER" id="PTHR13507">
    <property type="entry name" value="PRKR-INTERACTING PROTEIN 1"/>
    <property type="match status" value="1"/>
</dbReference>
<name>A0AAD9GD01_BABDI</name>
<dbReference type="GO" id="GO:0019901">
    <property type="term" value="F:protein kinase binding"/>
    <property type="evidence" value="ECO:0007669"/>
    <property type="project" value="TreeGrafter"/>
</dbReference>
<accession>A0AAD9GD01</accession>
<feature type="compositionally biased region" description="Basic and acidic residues" evidence="1">
    <location>
        <begin position="123"/>
        <end position="147"/>
    </location>
</feature>
<keyword evidence="3" id="KW-1185">Reference proteome</keyword>
<dbReference type="GO" id="GO:0004860">
    <property type="term" value="F:protein kinase inhibitor activity"/>
    <property type="evidence" value="ECO:0007669"/>
    <property type="project" value="TreeGrafter"/>
</dbReference>
<dbReference type="EMBL" id="JAHBMH010000044">
    <property type="protein sequence ID" value="KAK1936148.1"/>
    <property type="molecule type" value="Genomic_DNA"/>
</dbReference>
<reference evidence="2" key="1">
    <citation type="journal article" date="2014" name="Nucleic Acids Res.">
        <title>The evolutionary dynamics of variant antigen genes in Babesia reveal a history of genomic innovation underlying host-parasite interaction.</title>
        <authorList>
            <person name="Jackson A.P."/>
            <person name="Otto T.D."/>
            <person name="Darby A."/>
            <person name="Ramaprasad A."/>
            <person name="Xia D."/>
            <person name="Echaide I.E."/>
            <person name="Farber M."/>
            <person name="Gahlot S."/>
            <person name="Gamble J."/>
            <person name="Gupta D."/>
            <person name="Gupta Y."/>
            <person name="Jackson L."/>
            <person name="Malandrin L."/>
            <person name="Malas T.B."/>
            <person name="Moussa E."/>
            <person name="Nair M."/>
            <person name="Reid A.J."/>
            <person name="Sanders M."/>
            <person name="Sharma J."/>
            <person name="Tracey A."/>
            <person name="Quail M.A."/>
            <person name="Weir W."/>
            <person name="Wastling J.M."/>
            <person name="Hall N."/>
            <person name="Willadsen P."/>
            <person name="Lingelbach K."/>
            <person name="Shiels B."/>
            <person name="Tait A."/>
            <person name="Berriman M."/>
            <person name="Allred D.R."/>
            <person name="Pain A."/>
        </authorList>
    </citation>
    <scope>NUCLEOTIDE SEQUENCE</scope>
    <source>
        <strain evidence="2">1802A</strain>
    </source>
</reference>
<organism evidence="2 3">
    <name type="scientific">Babesia divergens</name>
    <dbReference type="NCBI Taxonomy" id="32595"/>
    <lineage>
        <taxon>Eukaryota</taxon>
        <taxon>Sar</taxon>
        <taxon>Alveolata</taxon>
        <taxon>Apicomplexa</taxon>
        <taxon>Aconoidasida</taxon>
        <taxon>Piroplasmida</taxon>
        <taxon>Babesiidae</taxon>
        <taxon>Babesia</taxon>
    </lineage>
</organism>
<evidence type="ECO:0000313" key="2">
    <source>
        <dbReference type="EMBL" id="KAK1936148.1"/>
    </source>
</evidence>
<evidence type="ECO:0000313" key="3">
    <source>
        <dbReference type="Proteomes" id="UP001195914"/>
    </source>
</evidence>
<dbReference type="GO" id="GO:0005730">
    <property type="term" value="C:nucleolus"/>
    <property type="evidence" value="ECO:0007669"/>
    <property type="project" value="TreeGrafter"/>
</dbReference>
<feature type="region of interest" description="Disordered" evidence="1">
    <location>
        <begin position="94"/>
        <end position="165"/>
    </location>
</feature>
<dbReference type="AlphaFoldDB" id="A0AAD9GD01"/>
<sequence length="194" mass="22470">MDPSKKEEYVMLANGRTVAVSTESTAPNEEGDLPIERLQNVWGSSSGARSEFFDIYCRQRNAELERSEELEKQWKEDLQNKLFHTIRYNRMQKEQIKSEKRKQKRVKKKMKNKGNITESQQNCHEKASECDTSGDKEEATVPVREEGWNNGLDNHQTAEDSTHSSDAVCIRDNRNKTRQECSKIVIFDDLADLL</sequence>
<gene>
    <name evidence="2" type="ORF">X943_001699</name>
</gene>
<dbReference type="Proteomes" id="UP001195914">
    <property type="component" value="Unassembled WGS sequence"/>
</dbReference>
<dbReference type="PANTHER" id="PTHR13507:SF0">
    <property type="entry name" value="PRKR-INTERACTING PROTEIN 1"/>
    <property type="match status" value="1"/>
</dbReference>
<comment type="caution">
    <text evidence="2">The sequence shown here is derived from an EMBL/GenBank/DDBJ whole genome shotgun (WGS) entry which is preliminary data.</text>
</comment>